<dbReference type="InterPro" id="IPR029063">
    <property type="entry name" value="SAM-dependent_MTases_sf"/>
</dbReference>
<comment type="caution">
    <text evidence="2">The sequence shown here is derived from an EMBL/GenBank/DDBJ whole genome shotgun (WGS) entry which is preliminary data.</text>
</comment>
<dbReference type="InterPro" id="IPR013691">
    <property type="entry name" value="MeTrfase_14"/>
</dbReference>
<keyword evidence="3" id="KW-1185">Reference proteome</keyword>
<evidence type="ECO:0000313" key="3">
    <source>
        <dbReference type="Proteomes" id="UP001145087"/>
    </source>
</evidence>
<dbReference type="Proteomes" id="UP001145087">
    <property type="component" value="Unassembled WGS sequence"/>
</dbReference>
<dbReference type="GO" id="GO:0032259">
    <property type="term" value="P:methylation"/>
    <property type="evidence" value="ECO:0007669"/>
    <property type="project" value="UniProtKB-KW"/>
</dbReference>
<accession>A0A9X3FIE2</accession>
<organism evidence="2 3">
    <name type="scientific">Draconibacterium aestuarii</name>
    <dbReference type="NCBI Taxonomy" id="2998507"/>
    <lineage>
        <taxon>Bacteria</taxon>
        <taxon>Pseudomonadati</taxon>
        <taxon>Bacteroidota</taxon>
        <taxon>Bacteroidia</taxon>
        <taxon>Marinilabiliales</taxon>
        <taxon>Prolixibacteraceae</taxon>
        <taxon>Draconibacterium</taxon>
    </lineage>
</organism>
<protein>
    <submittedName>
        <fullName evidence="2">Class I SAM-dependent methyltransferase</fullName>
    </submittedName>
</protein>
<gene>
    <name evidence="2" type="ORF">OU798_23135</name>
</gene>
<keyword evidence="2" id="KW-0489">Methyltransferase</keyword>
<keyword evidence="2" id="KW-0808">Transferase</keyword>
<evidence type="ECO:0000259" key="1">
    <source>
        <dbReference type="Pfam" id="PF08484"/>
    </source>
</evidence>
<dbReference type="Pfam" id="PF08484">
    <property type="entry name" value="Methyltransf_14"/>
    <property type="match status" value="1"/>
</dbReference>
<dbReference type="EMBL" id="JAPOHD010000067">
    <property type="protein sequence ID" value="MCY1723263.1"/>
    <property type="molecule type" value="Genomic_DNA"/>
</dbReference>
<reference evidence="2" key="1">
    <citation type="submission" date="2022-11" db="EMBL/GenBank/DDBJ databases">
        <title>Marilongibacter aestuarii gen. nov., sp. nov., isolated from tidal flat sediment.</title>
        <authorList>
            <person name="Jiayan W."/>
        </authorList>
    </citation>
    <scope>NUCLEOTIDE SEQUENCE</scope>
    <source>
        <strain evidence="2">Z1-6</strain>
    </source>
</reference>
<dbReference type="AlphaFoldDB" id="A0A9X3FIE2"/>
<dbReference type="SUPFAM" id="SSF53335">
    <property type="entry name" value="S-adenosyl-L-methionine-dependent methyltransferases"/>
    <property type="match status" value="1"/>
</dbReference>
<evidence type="ECO:0000313" key="2">
    <source>
        <dbReference type="EMBL" id="MCY1723263.1"/>
    </source>
</evidence>
<dbReference type="PANTHER" id="PTHR43861">
    <property type="entry name" value="TRANS-ACONITATE 2-METHYLTRANSFERASE-RELATED"/>
    <property type="match status" value="1"/>
</dbReference>
<feature type="domain" description="C-methyltransferase" evidence="1">
    <location>
        <begin position="270"/>
        <end position="378"/>
    </location>
</feature>
<dbReference type="RefSeq" id="WP_343335588.1">
    <property type="nucleotide sequence ID" value="NZ_JAPOHD010000067.1"/>
</dbReference>
<dbReference type="GO" id="GO:0008168">
    <property type="term" value="F:methyltransferase activity"/>
    <property type="evidence" value="ECO:0007669"/>
    <property type="project" value="UniProtKB-KW"/>
</dbReference>
<name>A0A9X3FIE2_9BACT</name>
<dbReference type="Pfam" id="PF13489">
    <property type="entry name" value="Methyltransf_23"/>
    <property type="match status" value="1"/>
</dbReference>
<sequence>MNQAFCPCCNSTKTEEFFKVSNAPVQSIVTIKSHEEAISIPRMDITLTFCNSCGFIYNSSFDISIDYYTKGYEDQQGFSPVFTKWINDITNKFINKYDVRNKDVVEIGCGKGDFLNLVCELGNNRGIGIDPAYVNGRSESNPNVSFIKEFYSDKHGSLPNDVILCRHTLEHIHDTKTFIQTIRKSILKKNDVILLIEVPSIVRILKVHAFWDIFNEHCSYFSPGSLGRFFRMCGFELLDVYLEYDNQYLFLEAKPTKNNSLKVHPIEESIQQLRAYVNKFVSGINRQLSNYRKLLLKLKNENKKVVLWGGGSKSVGFLTHFDELKVIKHVVDINPHIQGNYIPGIGIQYVHPTFLKSFKPDTIIIMNEVYKNEIKKMLVEMDLDPKLICL</sequence>
<dbReference type="Gene3D" id="3.40.50.720">
    <property type="entry name" value="NAD(P)-binding Rossmann-like Domain"/>
    <property type="match status" value="1"/>
</dbReference>
<proteinExistence type="predicted"/>
<dbReference type="Gene3D" id="3.40.50.150">
    <property type="entry name" value="Vaccinia Virus protein VP39"/>
    <property type="match status" value="1"/>
</dbReference>
<dbReference type="CDD" id="cd02440">
    <property type="entry name" value="AdoMet_MTases"/>
    <property type="match status" value="1"/>
</dbReference>